<evidence type="ECO:0000256" key="7">
    <source>
        <dbReference type="RuleBase" id="RU361145"/>
    </source>
</evidence>
<keyword evidence="7" id="KW-0963">Cytoplasm</keyword>
<keyword evidence="2 7" id="KW-0409">Iron storage</keyword>
<reference evidence="9" key="2">
    <citation type="submission" date="2021-09" db="EMBL/GenBank/DDBJ databases">
        <authorList>
            <person name="Gilroy R."/>
        </authorList>
    </citation>
    <scope>NUCLEOTIDE SEQUENCE</scope>
    <source>
        <strain evidence="9">ChiGjej2B2-19336</strain>
    </source>
</reference>
<dbReference type="Gene3D" id="1.20.1260.10">
    <property type="match status" value="1"/>
</dbReference>
<dbReference type="GO" id="GO:0008198">
    <property type="term" value="F:ferrous iron binding"/>
    <property type="evidence" value="ECO:0007669"/>
    <property type="project" value="TreeGrafter"/>
</dbReference>
<dbReference type="SUPFAM" id="SSF47240">
    <property type="entry name" value="Ferritin-like"/>
    <property type="match status" value="1"/>
</dbReference>
<dbReference type="InterPro" id="IPR009040">
    <property type="entry name" value="Ferritin-like_diiron"/>
</dbReference>
<comment type="subcellular location">
    <subcellularLocation>
        <location evidence="7">Cytoplasm</location>
    </subcellularLocation>
</comment>
<dbReference type="CDD" id="cd01055">
    <property type="entry name" value="Nonheme_Ferritin"/>
    <property type="match status" value="1"/>
</dbReference>
<feature type="binding site" evidence="6">
    <location>
        <position position="16"/>
    </location>
    <ligand>
        <name>Fe cation</name>
        <dbReference type="ChEBI" id="CHEBI:24875"/>
        <label>1</label>
    </ligand>
</feature>
<evidence type="ECO:0000313" key="9">
    <source>
        <dbReference type="EMBL" id="HJD96306.1"/>
    </source>
</evidence>
<feature type="binding site" evidence="6">
    <location>
        <position position="126"/>
    </location>
    <ligand>
        <name>Fe cation</name>
        <dbReference type="ChEBI" id="CHEBI:24875"/>
        <label>1</label>
    </ligand>
</feature>
<keyword evidence="3 6" id="KW-0479">Metal-binding</keyword>
<feature type="binding site" evidence="6">
    <location>
        <position position="93"/>
    </location>
    <ligand>
        <name>Fe cation</name>
        <dbReference type="ChEBI" id="CHEBI:24875"/>
        <label>1</label>
    </ligand>
</feature>
<comment type="catalytic activity">
    <reaction evidence="7">
        <text>4 Fe(2+) + O2 + 6 H2O = 4 iron(III) oxide-hydroxide + 12 H(+)</text>
        <dbReference type="Rhea" id="RHEA:11972"/>
        <dbReference type="ChEBI" id="CHEBI:15377"/>
        <dbReference type="ChEBI" id="CHEBI:15378"/>
        <dbReference type="ChEBI" id="CHEBI:15379"/>
        <dbReference type="ChEBI" id="CHEBI:29033"/>
        <dbReference type="ChEBI" id="CHEBI:78619"/>
        <dbReference type="EC" id="1.16.3.2"/>
    </reaction>
</comment>
<dbReference type="GO" id="GO:0006826">
    <property type="term" value="P:iron ion transport"/>
    <property type="evidence" value="ECO:0007669"/>
    <property type="project" value="InterPro"/>
</dbReference>
<sequence>MNAQVQELLREQVNRELFSAYFYLAIASHYHARKLDGFGRFFEMQAEEEKNHAMKFLKYLLDNDVKMNFGPIDAPSAHFAGEREPLAAALRHEQYITSLIHSLYKQARDSEDFRTCQFLEWFIGEQGEEEKSAGDLIARFDLCGGDARGLYLLNAELKSRA</sequence>
<dbReference type="Proteomes" id="UP000698963">
    <property type="component" value="Unassembled WGS sequence"/>
</dbReference>
<dbReference type="PROSITE" id="PS50905">
    <property type="entry name" value="FERRITIN_LIKE"/>
    <property type="match status" value="1"/>
</dbReference>
<dbReference type="InterPro" id="IPR012347">
    <property type="entry name" value="Ferritin-like"/>
</dbReference>
<evidence type="ECO:0000256" key="2">
    <source>
        <dbReference type="ARBA" id="ARBA00022434"/>
    </source>
</evidence>
<proteinExistence type="inferred from homology"/>
<dbReference type="GO" id="GO:0004322">
    <property type="term" value="F:ferroxidase activity"/>
    <property type="evidence" value="ECO:0007669"/>
    <property type="project" value="TreeGrafter"/>
</dbReference>
<keyword evidence="4" id="KW-0560">Oxidoreductase</keyword>
<evidence type="ECO:0000259" key="8">
    <source>
        <dbReference type="PROSITE" id="PS50905"/>
    </source>
</evidence>
<dbReference type="RefSeq" id="WP_304120533.1">
    <property type="nucleotide sequence ID" value="NZ_DYZA01000028.1"/>
</dbReference>
<dbReference type="InterPro" id="IPR001519">
    <property type="entry name" value="Ferritin"/>
</dbReference>
<keyword evidence="5 6" id="KW-0408">Iron</keyword>
<dbReference type="AlphaFoldDB" id="A0A921DQU2"/>
<dbReference type="GO" id="GO:0005829">
    <property type="term" value="C:cytosol"/>
    <property type="evidence" value="ECO:0007669"/>
    <property type="project" value="TreeGrafter"/>
</dbReference>
<evidence type="ECO:0000256" key="5">
    <source>
        <dbReference type="ARBA" id="ARBA00023004"/>
    </source>
</evidence>
<dbReference type="InterPro" id="IPR008331">
    <property type="entry name" value="Ferritin_DPS_dom"/>
</dbReference>
<dbReference type="EMBL" id="DYZA01000028">
    <property type="protein sequence ID" value="HJD96306.1"/>
    <property type="molecule type" value="Genomic_DNA"/>
</dbReference>
<dbReference type="InterPro" id="IPR041719">
    <property type="entry name" value="Ferritin_prok"/>
</dbReference>
<comment type="caution">
    <text evidence="9">The sequence shown here is derived from an EMBL/GenBank/DDBJ whole genome shotgun (WGS) entry which is preliminary data.</text>
</comment>
<evidence type="ECO:0000256" key="3">
    <source>
        <dbReference type="ARBA" id="ARBA00022723"/>
    </source>
</evidence>
<evidence type="ECO:0000256" key="4">
    <source>
        <dbReference type="ARBA" id="ARBA00023002"/>
    </source>
</evidence>
<reference evidence="9" key="1">
    <citation type="journal article" date="2021" name="PeerJ">
        <title>Extensive microbial diversity within the chicken gut microbiome revealed by metagenomics and culture.</title>
        <authorList>
            <person name="Gilroy R."/>
            <person name="Ravi A."/>
            <person name="Getino M."/>
            <person name="Pursley I."/>
            <person name="Horton D.L."/>
            <person name="Alikhan N.F."/>
            <person name="Baker D."/>
            <person name="Gharbi K."/>
            <person name="Hall N."/>
            <person name="Watson M."/>
            <person name="Adriaenssens E.M."/>
            <person name="Foster-Nyarko E."/>
            <person name="Jarju S."/>
            <person name="Secka A."/>
            <person name="Antonio M."/>
            <person name="Oren A."/>
            <person name="Chaudhuri R.R."/>
            <person name="La Ragione R."/>
            <person name="Hildebrand F."/>
            <person name="Pallen M.J."/>
        </authorList>
    </citation>
    <scope>NUCLEOTIDE SEQUENCE</scope>
    <source>
        <strain evidence="9">ChiGjej2B2-19336</strain>
    </source>
</reference>
<feature type="domain" description="Ferritin-like diiron" evidence="8">
    <location>
        <begin position="1"/>
        <end position="144"/>
    </location>
</feature>
<dbReference type="InterPro" id="IPR009078">
    <property type="entry name" value="Ferritin-like_SF"/>
</dbReference>
<name>A0A921DQU2_9BACT</name>
<comment type="similarity">
    <text evidence="1 7">Belongs to the ferritin family. Prokaryotic subfamily.</text>
</comment>
<evidence type="ECO:0000313" key="10">
    <source>
        <dbReference type="Proteomes" id="UP000698963"/>
    </source>
</evidence>
<protein>
    <recommendedName>
        <fullName evidence="7">Ferritin</fullName>
        <ecNumber evidence="7">1.16.3.2</ecNumber>
    </recommendedName>
</protein>
<feature type="binding site" evidence="6">
    <location>
        <position position="52"/>
    </location>
    <ligand>
        <name>Fe cation</name>
        <dbReference type="ChEBI" id="CHEBI:24875"/>
        <label>1</label>
    </ligand>
</feature>
<dbReference type="GO" id="GO:0008199">
    <property type="term" value="F:ferric iron binding"/>
    <property type="evidence" value="ECO:0007669"/>
    <property type="project" value="InterPro"/>
</dbReference>
<comment type="function">
    <text evidence="7">Iron-storage protein.</text>
</comment>
<dbReference type="Pfam" id="PF00210">
    <property type="entry name" value="Ferritin"/>
    <property type="match status" value="1"/>
</dbReference>
<evidence type="ECO:0000256" key="6">
    <source>
        <dbReference type="PIRSR" id="PIRSR601519-1"/>
    </source>
</evidence>
<feature type="binding site" evidence="6">
    <location>
        <position position="49"/>
    </location>
    <ligand>
        <name>Fe cation</name>
        <dbReference type="ChEBI" id="CHEBI:24875"/>
        <label>1</label>
    </ligand>
</feature>
<gene>
    <name evidence="9" type="ORF">K8W16_01490</name>
</gene>
<dbReference type="PANTHER" id="PTHR11431:SF127">
    <property type="entry name" value="BACTERIAL NON-HEME FERRITIN"/>
    <property type="match status" value="1"/>
</dbReference>
<dbReference type="GO" id="GO:0006879">
    <property type="term" value="P:intracellular iron ion homeostasis"/>
    <property type="evidence" value="ECO:0007669"/>
    <property type="project" value="UniProtKB-KW"/>
</dbReference>
<accession>A0A921DQU2</accession>
<dbReference type="PANTHER" id="PTHR11431">
    <property type="entry name" value="FERRITIN"/>
    <property type="match status" value="1"/>
</dbReference>
<organism evidence="9 10">
    <name type="scientific">Mailhella massiliensis</name>
    <dbReference type="NCBI Taxonomy" id="1903261"/>
    <lineage>
        <taxon>Bacteria</taxon>
        <taxon>Pseudomonadati</taxon>
        <taxon>Thermodesulfobacteriota</taxon>
        <taxon>Desulfovibrionia</taxon>
        <taxon>Desulfovibrionales</taxon>
        <taxon>Desulfovibrionaceae</taxon>
        <taxon>Mailhella</taxon>
    </lineage>
</organism>
<dbReference type="EC" id="1.16.3.2" evidence="7"/>
<evidence type="ECO:0000256" key="1">
    <source>
        <dbReference type="ARBA" id="ARBA00006950"/>
    </source>
</evidence>